<organism evidence="1">
    <name type="scientific">Salmonella enterica subsp. enterica serovar Eastbourne</name>
    <dbReference type="NCBI Taxonomy" id="486993"/>
    <lineage>
        <taxon>Bacteria</taxon>
        <taxon>Pseudomonadati</taxon>
        <taxon>Pseudomonadota</taxon>
        <taxon>Gammaproteobacteria</taxon>
        <taxon>Enterobacterales</taxon>
        <taxon>Enterobacteriaceae</taxon>
        <taxon>Salmonella</taxon>
    </lineage>
</organism>
<comment type="caution">
    <text evidence="1">The sequence shown here is derived from an EMBL/GenBank/DDBJ whole genome shotgun (WGS) entry which is preliminary data.</text>
</comment>
<reference evidence="1" key="2">
    <citation type="submission" date="2018-07" db="EMBL/GenBank/DDBJ databases">
        <authorList>
            <consortium name="NCBI Pathogen Detection Project"/>
        </authorList>
    </citation>
    <scope>NUCLEOTIDE SEQUENCE</scope>
    <source>
        <strain evidence="1">M138</strain>
    </source>
</reference>
<protein>
    <submittedName>
        <fullName evidence="1">Uncharacterized protein</fullName>
    </submittedName>
</protein>
<gene>
    <name evidence="1" type="ORF">G0D12_26145</name>
</gene>
<evidence type="ECO:0000313" key="1">
    <source>
        <dbReference type="EMBL" id="HAC6679069.1"/>
    </source>
</evidence>
<sequence length="328" mass="36218">MVIDSEYTLGSRDEPLVLNGNGYSEYAPPYNGFYNQPASGDLYDITRHVFFKIGVGHYNNLILNNAAASTGNSFFSSHVNTSVPASISGVTLNNSFFYVNQLGDYNTFTANGHSTVAVVGTYLTHFYTSVPSRHFTQYSGTEYTFPYQGGKYGQDSFFTVRIKDASYNDTSEEILRGNSGKILTFNKNGDGKYMPLTVTAESYNSVFRNASGQRVMMMAVAHSPSFYDNAWLKVENDGEVADAVLNQHATATISPGATMTGVTRLNDNAQIMFGAYAPRPVQVDDLRMNTAETLATVLEFTRDGGRVNINNLVMKDSRFRFQRTRQAG</sequence>
<proteinExistence type="predicted"/>
<accession>A0A702BCE7</accession>
<dbReference type="EMBL" id="DAAMHJ010000074">
    <property type="protein sequence ID" value="HAC6679069.1"/>
    <property type="molecule type" value="Genomic_DNA"/>
</dbReference>
<dbReference type="AlphaFoldDB" id="A0A702BCE7"/>
<feature type="non-terminal residue" evidence="1">
    <location>
        <position position="328"/>
    </location>
</feature>
<name>A0A702BCE7_SALET</name>
<reference evidence="1" key="1">
    <citation type="journal article" date="2018" name="Genome Biol.">
        <title>SKESA: strategic k-mer extension for scrupulous assemblies.</title>
        <authorList>
            <person name="Souvorov A."/>
            <person name="Agarwala R."/>
            <person name="Lipman D.J."/>
        </authorList>
    </citation>
    <scope>NUCLEOTIDE SEQUENCE</scope>
    <source>
        <strain evidence="1">M138</strain>
    </source>
</reference>